<comment type="similarity">
    <text evidence="1">Belongs to the intimin/invasin family.</text>
</comment>
<organism evidence="4 5">
    <name type="scientific">Candidatus Blochmannia vicinus</name>
    <name type="common">nom. nud.</name>
    <dbReference type="NCBI Taxonomy" id="251540"/>
    <lineage>
        <taxon>Bacteria</taxon>
        <taxon>Pseudomonadati</taxon>
        <taxon>Pseudomonadota</taxon>
        <taxon>Gammaproteobacteria</taxon>
        <taxon>Enterobacterales</taxon>
        <taxon>Enterobacteriaceae</taxon>
        <taxon>ant endosymbionts</taxon>
        <taxon>Candidatus Blochmanniella</taxon>
    </lineage>
</organism>
<evidence type="ECO:0000313" key="4">
    <source>
        <dbReference type="EMBL" id="URJ33041.1"/>
    </source>
</evidence>
<gene>
    <name evidence="4" type="ORF">M9408_00200</name>
</gene>
<dbReference type="Gene3D" id="2.40.160.160">
    <property type="entry name" value="Inverse autotransporter, beta-domain"/>
    <property type="match status" value="1"/>
</dbReference>
<dbReference type="Pfam" id="PF11924">
    <property type="entry name" value="IAT_beta"/>
    <property type="match status" value="1"/>
</dbReference>
<dbReference type="PANTHER" id="PTHR39576:SF2">
    <property type="entry name" value="ATTACHING AND EFFACING PROTEIN HOMOLOG-RELATED"/>
    <property type="match status" value="1"/>
</dbReference>
<reference evidence="4" key="1">
    <citation type="submission" date="2022-05" db="EMBL/GenBank/DDBJ databases">
        <title>Impact of host demography and evolutionary history on endosymbiont molecular evolution: a test in carpenter ants (Genus Camponotus) and their Blochmannia endosymbionts.</title>
        <authorList>
            <person name="Manthey J.D."/>
            <person name="Giron J.C."/>
            <person name="Hruska J.P."/>
        </authorList>
    </citation>
    <scope>NUCLEOTIDE SEQUENCE</scope>
    <source>
        <strain evidence="4">C-005</strain>
    </source>
</reference>
<sequence length="664" mass="76928">MLIFIILGVMLQALIYNEIAWCDILKNRTKFNINDNIFQVDSYQQKIKLYTYDDHKHNTLNIYPYTIHKPNVRSHYNYKSPFSSAYRSKIQLQNDSVNIFHSFRTQHNIYQENLSFMQLGVHNLLSKQILNFGGGKRHLYNNKHAIGCNTLYHCPISNQSNQPCSINFGIEYWLNNTFLMLSNYYNLDNIFTSKKSLQQYDIKNPNSGYQMHIQFKFPHFLEFTGKIKLERLLYDKKYEKIFNTKNNDYCLSLNLNYKPIPILGFNVNNIFINKKYYNTICQILIDYQFGIPISEQIQYTNTNNTSLLKYLDTIIQPFIPTVIQHNNCMFLNNHSNEKSFPHTQQITGYPGEIKIIETNNHNDKSEQWNFNALQNQGGNAILITNNTYALYLPNHPITKEDDIFISYITNATQNNDQKQKKQNIHILVKNFSQKKLSSTQQNNISAAITVNNDSGINVTENTIKYFPTNKEDHHNFKNETSIPHLIIGNDAITEKTKNIEEIQDDFVFPAPPPPPIPVLFSEKQSTTTVMASSTPNATLLSSSDYSTTIPFNKEYQTSSSRSNDEYQITHDNTFPEYSDIEFNANDDLSQRLSMHKKYKFSLIGTTEHMNKLENVISERKKTTLPSSDMAQILLKLNLSNQSSSPSISEDCDTDDSNDSFNSKN</sequence>
<dbReference type="PANTHER" id="PTHR39576">
    <property type="entry name" value="ATTACHING AND EFFACING PROTEIN HOMOLOG-RELATED-RELATED"/>
    <property type="match status" value="1"/>
</dbReference>
<dbReference type="InterPro" id="IPR038177">
    <property type="entry name" value="IAT_beta_sf"/>
</dbReference>
<dbReference type="RefSeq" id="WP_250257219.1">
    <property type="nucleotide sequence ID" value="NZ_CP097763.1"/>
</dbReference>
<proteinExistence type="inferred from homology"/>
<dbReference type="Proteomes" id="UP001056622">
    <property type="component" value="Chromosome"/>
</dbReference>
<evidence type="ECO:0000256" key="1">
    <source>
        <dbReference type="ARBA" id="ARBA00010116"/>
    </source>
</evidence>
<dbReference type="InterPro" id="IPR024519">
    <property type="entry name" value="IAT_beta"/>
</dbReference>
<protein>
    <submittedName>
        <fullName evidence="4">Inverse autotransporter beta domain-containing protein</fullName>
    </submittedName>
</protein>
<dbReference type="EMBL" id="CP097763">
    <property type="protein sequence ID" value="URJ33041.1"/>
    <property type="molecule type" value="Genomic_DNA"/>
</dbReference>
<keyword evidence="5" id="KW-1185">Reference proteome</keyword>
<name>A0ABY4SWC1_9ENTR</name>
<evidence type="ECO:0000259" key="3">
    <source>
        <dbReference type="Pfam" id="PF11924"/>
    </source>
</evidence>
<feature type="region of interest" description="Disordered" evidence="2">
    <location>
        <begin position="640"/>
        <end position="664"/>
    </location>
</feature>
<accession>A0ABY4SWC1</accession>
<dbReference type="InterPro" id="IPR051715">
    <property type="entry name" value="Intimin-Invasin_domain"/>
</dbReference>
<evidence type="ECO:0000313" key="5">
    <source>
        <dbReference type="Proteomes" id="UP001056622"/>
    </source>
</evidence>
<feature type="domain" description="Inverse autotransporter beta-domain" evidence="3">
    <location>
        <begin position="88"/>
        <end position="306"/>
    </location>
</feature>
<evidence type="ECO:0000256" key="2">
    <source>
        <dbReference type="SAM" id="MobiDB-lite"/>
    </source>
</evidence>